<name>A0A7W7Y0G5_9GAMM</name>
<comment type="caution">
    <text evidence="2">The sequence shown here is derived from an EMBL/GenBank/DDBJ whole genome shotgun (WGS) entry which is preliminary data.</text>
</comment>
<dbReference type="Proteomes" id="UP000519004">
    <property type="component" value="Unassembled WGS sequence"/>
</dbReference>
<dbReference type="EMBL" id="JACHHX010000011">
    <property type="protein sequence ID" value="MBB5015839.1"/>
    <property type="molecule type" value="Genomic_DNA"/>
</dbReference>
<reference evidence="2 3" key="1">
    <citation type="submission" date="2020-08" db="EMBL/GenBank/DDBJ databases">
        <title>Genomic Encyclopedia of Type Strains, Phase IV (KMG-IV): sequencing the most valuable type-strain genomes for metagenomic binning, comparative biology and taxonomic classification.</title>
        <authorList>
            <person name="Goeker M."/>
        </authorList>
    </citation>
    <scope>NUCLEOTIDE SEQUENCE [LARGE SCALE GENOMIC DNA]</scope>
    <source>
        <strain evidence="2 3">DSM 25897</strain>
    </source>
</reference>
<dbReference type="RefSeq" id="WP_183948513.1">
    <property type="nucleotide sequence ID" value="NZ_JACHHX010000011.1"/>
</dbReference>
<protein>
    <submittedName>
        <fullName evidence="2">Spore germination cell wall hydrolase CwlJ-like protein</fullName>
    </submittedName>
</protein>
<evidence type="ECO:0000259" key="1">
    <source>
        <dbReference type="Pfam" id="PF07486"/>
    </source>
</evidence>
<organism evidence="2 3">
    <name type="scientific">Rehaibacterium terrae</name>
    <dbReference type="NCBI Taxonomy" id="1341696"/>
    <lineage>
        <taxon>Bacteria</taxon>
        <taxon>Pseudomonadati</taxon>
        <taxon>Pseudomonadota</taxon>
        <taxon>Gammaproteobacteria</taxon>
        <taxon>Lysobacterales</taxon>
        <taxon>Lysobacteraceae</taxon>
        <taxon>Rehaibacterium</taxon>
    </lineage>
</organism>
<dbReference type="GO" id="GO:0016787">
    <property type="term" value="F:hydrolase activity"/>
    <property type="evidence" value="ECO:0007669"/>
    <property type="project" value="UniProtKB-KW"/>
</dbReference>
<proteinExistence type="predicted"/>
<dbReference type="InterPro" id="IPR042047">
    <property type="entry name" value="SleB_dom1"/>
</dbReference>
<dbReference type="InterPro" id="IPR011105">
    <property type="entry name" value="Cell_wall_hydrolase_SleB"/>
</dbReference>
<feature type="domain" description="Cell wall hydrolase SleB" evidence="1">
    <location>
        <begin position="34"/>
        <end position="141"/>
    </location>
</feature>
<keyword evidence="3" id="KW-1185">Reference proteome</keyword>
<evidence type="ECO:0000313" key="3">
    <source>
        <dbReference type="Proteomes" id="UP000519004"/>
    </source>
</evidence>
<sequence>MKLAWILWLAQVLPQPAAEPLCLATTIYLEARNQSEAGQRAVAEVALRRRDSGLWGESVCEVVTARGQFAPTLIHPGHRLKNVTAWEKAVRIAFQTQREWSLPPGQRREIVPGASHFAAHDLANPAWATQPVAVIGDHSFYRVMRLAP</sequence>
<keyword evidence="2" id="KW-0378">Hydrolase</keyword>
<accession>A0A7W7Y0G5</accession>
<evidence type="ECO:0000313" key="2">
    <source>
        <dbReference type="EMBL" id="MBB5015839.1"/>
    </source>
</evidence>
<dbReference type="Pfam" id="PF07486">
    <property type="entry name" value="Hydrolase_2"/>
    <property type="match status" value="1"/>
</dbReference>
<dbReference type="Gene3D" id="1.10.10.2520">
    <property type="entry name" value="Cell wall hydrolase SleB, domain 1"/>
    <property type="match status" value="1"/>
</dbReference>
<dbReference type="AlphaFoldDB" id="A0A7W7Y0G5"/>
<gene>
    <name evidence="2" type="ORF">HNQ58_001749</name>
</gene>